<organism evidence="1 2">
    <name type="scientific">Trichinella nelsoni</name>
    <dbReference type="NCBI Taxonomy" id="6336"/>
    <lineage>
        <taxon>Eukaryota</taxon>
        <taxon>Metazoa</taxon>
        <taxon>Ecdysozoa</taxon>
        <taxon>Nematoda</taxon>
        <taxon>Enoplea</taxon>
        <taxon>Dorylaimia</taxon>
        <taxon>Trichinellida</taxon>
        <taxon>Trichinellidae</taxon>
        <taxon>Trichinella</taxon>
    </lineage>
</organism>
<dbReference type="EMBL" id="JYDL01000676">
    <property type="protein sequence ID" value="KRX12181.1"/>
    <property type="molecule type" value="Genomic_DNA"/>
</dbReference>
<name>A0A0V0RD62_9BILA</name>
<evidence type="ECO:0000313" key="1">
    <source>
        <dbReference type="EMBL" id="KRX12181.1"/>
    </source>
</evidence>
<dbReference type="AlphaFoldDB" id="A0A0V0RD62"/>
<sequence length="30" mass="3482">MDSNAYPRYSTKLSVSVQFSSHFTAIFHFL</sequence>
<accession>A0A0V0RD62</accession>
<keyword evidence="2" id="KW-1185">Reference proteome</keyword>
<proteinExistence type="predicted"/>
<gene>
    <name evidence="1" type="ORF">T07_5344</name>
</gene>
<evidence type="ECO:0000313" key="2">
    <source>
        <dbReference type="Proteomes" id="UP000054630"/>
    </source>
</evidence>
<comment type="caution">
    <text evidence="1">The sequence shown here is derived from an EMBL/GenBank/DDBJ whole genome shotgun (WGS) entry which is preliminary data.</text>
</comment>
<reference evidence="1 2" key="1">
    <citation type="submission" date="2015-01" db="EMBL/GenBank/DDBJ databases">
        <title>Evolution of Trichinella species and genotypes.</title>
        <authorList>
            <person name="Korhonen P.K."/>
            <person name="Edoardo P."/>
            <person name="Giuseppe L.R."/>
            <person name="Gasser R.B."/>
        </authorList>
    </citation>
    <scope>NUCLEOTIDE SEQUENCE [LARGE SCALE GENOMIC DNA]</scope>
    <source>
        <strain evidence="1">ISS37</strain>
    </source>
</reference>
<protein>
    <submittedName>
        <fullName evidence="1">Uncharacterized protein</fullName>
    </submittedName>
</protein>
<dbReference type="Proteomes" id="UP000054630">
    <property type="component" value="Unassembled WGS sequence"/>
</dbReference>